<dbReference type="Gene3D" id="3.20.20.60">
    <property type="entry name" value="Phosphoenolpyruvate-binding domains"/>
    <property type="match status" value="1"/>
</dbReference>
<dbReference type="GO" id="GO:0046872">
    <property type="term" value="F:metal ion binding"/>
    <property type="evidence" value="ECO:0007669"/>
    <property type="project" value="UniProtKB-KW"/>
</dbReference>
<comment type="similarity">
    <text evidence="5">Belongs to the PEP-utilizing enzyme family.</text>
</comment>
<evidence type="ECO:0000256" key="13">
    <source>
        <dbReference type="ARBA" id="ARBA00022777"/>
    </source>
</evidence>
<dbReference type="GO" id="GO:0005737">
    <property type="term" value="C:cytoplasm"/>
    <property type="evidence" value="ECO:0007669"/>
    <property type="project" value="UniProtKB-SubCell"/>
</dbReference>
<dbReference type="InterPro" id="IPR036637">
    <property type="entry name" value="Phosphohistidine_dom_sf"/>
</dbReference>
<dbReference type="PRINTS" id="PR01736">
    <property type="entry name" value="PHPHTRNFRASE"/>
</dbReference>
<dbReference type="AlphaFoldDB" id="A0A0F9AV16"/>
<keyword evidence="13" id="KW-0418">Kinase</keyword>
<dbReference type="InterPro" id="IPR006318">
    <property type="entry name" value="PTS_EI-like"/>
</dbReference>
<keyword evidence="14" id="KW-0460">Magnesium</keyword>
<dbReference type="NCBIfam" id="TIGR01417">
    <property type="entry name" value="PTS_I_fam"/>
    <property type="match status" value="1"/>
</dbReference>
<evidence type="ECO:0000256" key="3">
    <source>
        <dbReference type="ARBA" id="ARBA00002728"/>
    </source>
</evidence>
<comment type="subcellular location">
    <subcellularLocation>
        <location evidence="4">Cytoplasm</location>
    </subcellularLocation>
</comment>
<evidence type="ECO:0000259" key="16">
    <source>
        <dbReference type="Pfam" id="PF02896"/>
    </source>
</evidence>
<evidence type="ECO:0000256" key="10">
    <source>
        <dbReference type="ARBA" id="ARBA00022679"/>
    </source>
</evidence>
<dbReference type="PANTHER" id="PTHR46244">
    <property type="entry name" value="PHOSPHOENOLPYRUVATE-PROTEIN PHOSPHOTRANSFERASE"/>
    <property type="match status" value="1"/>
</dbReference>
<organism evidence="17">
    <name type="scientific">marine sediment metagenome</name>
    <dbReference type="NCBI Taxonomy" id="412755"/>
    <lineage>
        <taxon>unclassified sequences</taxon>
        <taxon>metagenomes</taxon>
        <taxon>ecological metagenomes</taxon>
    </lineage>
</organism>
<sequence length="393" mass="43533">QLLCIQKISLADLDEESIVVAHNLLPSDAVTMNKQKVIGIATDVGGKTSHTAILARSFEIPAVLGLSNITQYVQTGDELIVDGTKGLVIVKPDKREIKKYYNTLAEWHKHELQLLNLNKLPAETRDGKMISLEANIEIPEEVESVIAHGADGIGLYRSEFLFIRPNRFPTEEEQFQAYRSVLESVKGKSVTIRTVDLGGDKVIPGFNGINESNPILGWRAVRFCLSRPDIFKAQLRAMLRSSVYGNLKIMFPMISGIEELESILTLLEETKDELKGRDVPFNNDIPVGIMIEVPSAAFTSDILARRVDFVSIGTNDLIQYTIAVDRENERIAYLYEPFHPAVLRLIKLIVDNCHEKGIPVGMCGEMAGDLNAAVILIGLGLDELSMSPIVIPE</sequence>
<evidence type="ECO:0000256" key="5">
    <source>
        <dbReference type="ARBA" id="ARBA00007837"/>
    </source>
</evidence>
<dbReference type="Gene3D" id="3.50.30.10">
    <property type="entry name" value="Phosphohistidine domain"/>
    <property type="match status" value="1"/>
</dbReference>
<evidence type="ECO:0000256" key="7">
    <source>
        <dbReference type="ARBA" id="ARBA00022448"/>
    </source>
</evidence>
<dbReference type="SUPFAM" id="SSF52009">
    <property type="entry name" value="Phosphohistidine domain"/>
    <property type="match status" value="1"/>
</dbReference>
<comment type="cofactor">
    <cofactor evidence="2">
        <name>Mg(2+)</name>
        <dbReference type="ChEBI" id="CHEBI:18420"/>
    </cofactor>
</comment>
<evidence type="ECO:0000256" key="2">
    <source>
        <dbReference type="ARBA" id="ARBA00001946"/>
    </source>
</evidence>
<keyword evidence="9" id="KW-0762">Sugar transport</keyword>
<dbReference type="InterPro" id="IPR015813">
    <property type="entry name" value="Pyrv/PenolPyrv_kinase-like_dom"/>
</dbReference>
<gene>
    <name evidence="17" type="ORF">LCGC14_2867580</name>
</gene>
<comment type="catalytic activity">
    <reaction evidence="1">
        <text>L-histidyl-[protein] + phosphoenolpyruvate = N(pros)-phospho-L-histidyl-[protein] + pyruvate</text>
        <dbReference type="Rhea" id="RHEA:23880"/>
        <dbReference type="Rhea" id="RHEA-COMP:9745"/>
        <dbReference type="Rhea" id="RHEA-COMP:9746"/>
        <dbReference type="ChEBI" id="CHEBI:15361"/>
        <dbReference type="ChEBI" id="CHEBI:29979"/>
        <dbReference type="ChEBI" id="CHEBI:58702"/>
        <dbReference type="ChEBI" id="CHEBI:64837"/>
        <dbReference type="EC" id="2.7.3.9"/>
    </reaction>
</comment>
<reference evidence="17" key="1">
    <citation type="journal article" date="2015" name="Nature">
        <title>Complex archaea that bridge the gap between prokaryotes and eukaryotes.</title>
        <authorList>
            <person name="Spang A."/>
            <person name="Saw J.H."/>
            <person name="Jorgensen S.L."/>
            <person name="Zaremba-Niedzwiedzka K."/>
            <person name="Martijn J."/>
            <person name="Lind A.E."/>
            <person name="van Eijk R."/>
            <person name="Schleper C."/>
            <person name="Guy L."/>
            <person name="Ettema T.J."/>
        </authorList>
    </citation>
    <scope>NUCLEOTIDE SEQUENCE</scope>
</reference>
<feature type="non-terminal residue" evidence="17">
    <location>
        <position position="1"/>
    </location>
</feature>
<evidence type="ECO:0000256" key="12">
    <source>
        <dbReference type="ARBA" id="ARBA00022723"/>
    </source>
</evidence>
<evidence type="ECO:0000256" key="1">
    <source>
        <dbReference type="ARBA" id="ARBA00000683"/>
    </source>
</evidence>
<feature type="non-terminal residue" evidence="17">
    <location>
        <position position="393"/>
    </location>
</feature>
<evidence type="ECO:0000313" key="17">
    <source>
        <dbReference type="EMBL" id="KKK76051.1"/>
    </source>
</evidence>
<feature type="domain" description="PEP-utilising enzyme mobile" evidence="15">
    <location>
        <begin position="14"/>
        <end position="86"/>
    </location>
</feature>
<dbReference type="PROSITE" id="PS00370">
    <property type="entry name" value="PEP_ENZYMES_PHOS_SITE"/>
    <property type="match status" value="1"/>
</dbReference>
<evidence type="ECO:0000259" key="15">
    <source>
        <dbReference type="Pfam" id="PF00391"/>
    </source>
</evidence>
<evidence type="ECO:0000256" key="4">
    <source>
        <dbReference type="ARBA" id="ARBA00004496"/>
    </source>
</evidence>
<dbReference type="GO" id="GO:0016301">
    <property type="term" value="F:kinase activity"/>
    <property type="evidence" value="ECO:0007669"/>
    <property type="project" value="UniProtKB-KW"/>
</dbReference>
<keyword evidence="12" id="KW-0479">Metal-binding</keyword>
<dbReference type="InterPro" id="IPR008279">
    <property type="entry name" value="PEP-util_enz_mobile_dom"/>
</dbReference>
<dbReference type="EMBL" id="LAZR01055581">
    <property type="protein sequence ID" value="KKK76051.1"/>
    <property type="molecule type" value="Genomic_DNA"/>
</dbReference>
<dbReference type="InterPro" id="IPR000121">
    <property type="entry name" value="PEP_util_C"/>
</dbReference>
<dbReference type="EC" id="2.7.3.9" evidence="6"/>
<dbReference type="Pfam" id="PF02896">
    <property type="entry name" value="PEP-utilizers_C"/>
    <property type="match status" value="1"/>
</dbReference>
<evidence type="ECO:0000256" key="9">
    <source>
        <dbReference type="ARBA" id="ARBA00022597"/>
    </source>
</evidence>
<dbReference type="PROSITE" id="PS00742">
    <property type="entry name" value="PEP_ENZYMES_2"/>
    <property type="match status" value="1"/>
</dbReference>
<keyword evidence="8" id="KW-0963">Cytoplasm</keyword>
<comment type="function">
    <text evidence="3">General (non sugar-specific) component of the phosphoenolpyruvate-dependent sugar phosphotransferase system (sugar PTS). This major carbohydrate active-transport system catalyzes the phosphorylation of incoming sugar substrates concomitantly with their translocation across the cell membrane. Enzyme I transfers the phosphoryl group from phosphoenolpyruvate (PEP) to the phosphoryl carrier protein (HPr).</text>
</comment>
<dbReference type="PANTHER" id="PTHR46244:SF3">
    <property type="entry name" value="PHOSPHOENOLPYRUVATE-PROTEIN PHOSPHOTRANSFERASE"/>
    <property type="match status" value="1"/>
</dbReference>
<keyword evidence="7" id="KW-0813">Transport</keyword>
<dbReference type="InterPro" id="IPR040442">
    <property type="entry name" value="Pyrv_kinase-like_dom_sf"/>
</dbReference>
<dbReference type="SUPFAM" id="SSF51621">
    <property type="entry name" value="Phosphoenolpyruvate/pyruvate domain"/>
    <property type="match status" value="1"/>
</dbReference>
<evidence type="ECO:0000256" key="14">
    <source>
        <dbReference type="ARBA" id="ARBA00022842"/>
    </source>
</evidence>
<dbReference type="Pfam" id="PF00391">
    <property type="entry name" value="PEP-utilizers"/>
    <property type="match status" value="1"/>
</dbReference>
<keyword evidence="11" id="KW-0598">Phosphotransferase system</keyword>
<dbReference type="GO" id="GO:0008965">
    <property type="term" value="F:phosphoenolpyruvate-protein phosphotransferase activity"/>
    <property type="evidence" value="ECO:0007669"/>
    <property type="project" value="UniProtKB-EC"/>
</dbReference>
<evidence type="ECO:0000256" key="8">
    <source>
        <dbReference type="ARBA" id="ARBA00022490"/>
    </source>
</evidence>
<accession>A0A0F9AV16</accession>
<proteinExistence type="inferred from homology"/>
<evidence type="ECO:0000256" key="11">
    <source>
        <dbReference type="ARBA" id="ARBA00022683"/>
    </source>
</evidence>
<dbReference type="InterPro" id="IPR050499">
    <property type="entry name" value="PEP-utilizing_PTS_enzyme"/>
</dbReference>
<dbReference type="GO" id="GO:0009401">
    <property type="term" value="P:phosphoenolpyruvate-dependent sugar phosphotransferase system"/>
    <property type="evidence" value="ECO:0007669"/>
    <property type="project" value="UniProtKB-KW"/>
</dbReference>
<dbReference type="InterPro" id="IPR023151">
    <property type="entry name" value="PEP_util_CS"/>
</dbReference>
<evidence type="ECO:0000256" key="6">
    <source>
        <dbReference type="ARBA" id="ARBA00012232"/>
    </source>
</evidence>
<comment type="caution">
    <text evidence="17">The sequence shown here is derived from an EMBL/GenBank/DDBJ whole genome shotgun (WGS) entry which is preliminary data.</text>
</comment>
<name>A0A0F9AV16_9ZZZZ</name>
<protein>
    <recommendedName>
        <fullName evidence="6">phosphoenolpyruvate--protein phosphotransferase</fullName>
        <ecNumber evidence="6">2.7.3.9</ecNumber>
    </recommendedName>
</protein>
<keyword evidence="10" id="KW-0808">Transferase</keyword>
<feature type="domain" description="PEP-utilising enzyme C-terminal" evidence="16">
    <location>
        <begin position="116"/>
        <end position="392"/>
    </location>
</feature>
<dbReference type="InterPro" id="IPR018274">
    <property type="entry name" value="PEP_util_AS"/>
</dbReference>